<dbReference type="PANTHER" id="PTHR34501:SF9">
    <property type="entry name" value="MAJOR OUTER MEMBRANE PROTEIN P.IA"/>
    <property type="match status" value="1"/>
</dbReference>
<comment type="caution">
    <text evidence="14">The sequence shown here is derived from an EMBL/GenBank/DDBJ whole genome shotgun (WGS) entry which is preliminary data.</text>
</comment>
<evidence type="ECO:0000256" key="1">
    <source>
        <dbReference type="ARBA" id="ARBA00004571"/>
    </source>
</evidence>
<evidence type="ECO:0000256" key="9">
    <source>
        <dbReference type="ARBA" id="ARBA00023136"/>
    </source>
</evidence>
<feature type="domain" description="Porin" evidence="13">
    <location>
        <begin position="7"/>
        <end position="326"/>
    </location>
</feature>
<keyword evidence="3" id="KW-0813">Transport</keyword>
<evidence type="ECO:0000313" key="15">
    <source>
        <dbReference type="Proteomes" id="UP001528673"/>
    </source>
</evidence>
<name>A0ABT5MSV8_9BURK</name>
<evidence type="ECO:0000256" key="2">
    <source>
        <dbReference type="ARBA" id="ARBA00011233"/>
    </source>
</evidence>
<evidence type="ECO:0000256" key="6">
    <source>
        <dbReference type="ARBA" id="ARBA00022729"/>
    </source>
</evidence>
<proteinExistence type="predicted"/>
<keyword evidence="8" id="KW-0626">Porin</keyword>
<dbReference type="PANTHER" id="PTHR34501">
    <property type="entry name" value="PROTEIN YDDL-RELATED"/>
    <property type="match status" value="1"/>
</dbReference>
<comment type="subunit">
    <text evidence="2">Homotrimer.</text>
</comment>
<keyword evidence="4" id="KW-1134">Transmembrane beta strand</keyword>
<dbReference type="InterPro" id="IPR050298">
    <property type="entry name" value="Gram-neg_bact_OMP"/>
</dbReference>
<dbReference type="EMBL" id="JAQSIP010000001">
    <property type="protein sequence ID" value="MDD0837136.1"/>
    <property type="molecule type" value="Genomic_DNA"/>
</dbReference>
<keyword evidence="7" id="KW-0406">Ion transport</keyword>
<gene>
    <name evidence="14" type="ORF">PSQ40_00985</name>
</gene>
<evidence type="ECO:0000313" key="14">
    <source>
        <dbReference type="EMBL" id="MDD0837136.1"/>
    </source>
</evidence>
<feature type="chain" id="PRO_5047295035" evidence="12">
    <location>
        <begin position="22"/>
        <end position="354"/>
    </location>
</feature>
<dbReference type="CDD" id="cd00342">
    <property type="entry name" value="gram_neg_porins"/>
    <property type="match status" value="1"/>
</dbReference>
<protein>
    <submittedName>
        <fullName evidence="14">Porin</fullName>
    </submittedName>
</protein>
<organism evidence="14 15">
    <name type="scientific">Curvibacter cyanobacteriorum</name>
    <dbReference type="NCBI Taxonomy" id="3026422"/>
    <lineage>
        <taxon>Bacteria</taxon>
        <taxon>Pseudomonadati</taxon>
        <taxon>Pseudomonadota</taxon>
        <taxon>Betaproteobacteria</taxon>
        <taxon>Burkholderiales</taxon>
        <taxon>Comamonadaceae</taxon>
        <taxon>Curvibacter</taxon>
    </lineage>
</organism>
<dbReference type="Proteomes" id="UP001528673">
    <property type="component" value="Unassembled WGS sequence"/>
</dbReference>
<keyword evidence="15" id="KW-1185">Reference proteome</keyword>
<feature type="signal peptide" evidence="12">
    <location>
        <begin position="1"/>
        <end position="21"/>
    </location>
</feature>
<evidence type="ECO:0000259" key="13">
    <source>
        <dbReference type="Pfam" id="PF13609"/>
    </source>
</evidence>
<evidence type="ECO:0000256" key="3">
    <source>
        <dbReference type="ARBA" id="ARBA00022448"/>
    </source>
</evidence>
<dbReference type="InterPro" id="IPR033900">
    <property type="entry name" value="Gram_neg_porin_domain"/>
</dbReference>
<dbReference type="InterPro" id="IPR023614">
    <property type="entry name" value="Porin_dom_sf"/>
</dbReference>
<evidence type="ECO:0000256" key="12">
    <source>
        <dbReference type="SAM" id="SignalP"/>
    </source>
</evidence>
<evidence type="ECO:0000256" key="7">
    <source>
        <dbReference type="ARBA" id="ARBA00023065"/>
    </source>
</evidence>
<evidence type="ECO:0000256" key="8">
    <source>
        <dbReference type="ARBA" id="ARBA00023114"/>
    </source>
</evidence>
<feature type="region of interest" description="Disordered" evidence="11">
    <location>
        <begin position="83"/>
        <end position="106"/>
    </location>
</feature>
<keyword evidence="10" id="KW-0998">Cell outer membrane</keyword>
<keyword evidence="5" id="KW-0812">Transmembrane</keyword>
<evidence type="ECO:0000256" key="5">
    <source>
        <dbReference type="ARBA" id="ARBA00022692"/>
    </source>
</evidence>
<evidence type="ECO:0000256" key="11">
    <source>
        <dbReference type="SAM" id="MobiDB-lite"/>
    </source>
</evidence>
<dbReference type="SUPFAM" id="SSF56935">
    <property type="entry name" value="Porins"/>
    <property type="match status" value="1"/>
</dbReference>
<keyword evidence="6 12" id="KW-0732">Signal</keyword>
<dbReference type="Pfam" id="PF13609">
    <property type="entry name" value="Porin_4"/>
    <property type="match status" value="1"/>
</dbReference>
<evidence type="ECO:0000256" key="4">
    <source>
        <dbReference type="ARBA" id="ARBA00022452"/>
    </source>
</evidence>
<dbReference type="RefSeq" id="WP_273948027.1">
    <property type="nucleotide sequence ID" value="NZ_JAQSIP010000001.1"/>
</dbReference>
<comment type="subcellular location">
    <subcellularLocation>
        <location evidence="1">Cell outer membrane</location>
        <topology evidence="1">Multi-pass membrane protein</topology>
    </subcellularLocation>
</comment>
<keyword evidence="9" id="KW-0472">Membrane</keyword>
<dbReference type="Gene3D" id="2.40.160.10">
    <property type="entry name" value="Porin"/>
    <property type="match status" value="1"/>
</dbReference>
<sequence length="354" mass="36849">MKKTSLALAAASLLAASAAQAQSVEIFGLLDLNYLHVNSDGNGSINKIGSDGNLSSRLGFRGTEDLGGGLKAGFWLEGALNPQDGSGGTTSTTNQPGGSAGSGGFTFGRRSTVSLSSQYGELRVGRDYVPGFWNLSHFSPFGTNGIGSSSFLFYPVPSGARITHVRASNSVGYFLPKLGGFYGQAMMAFGNNPSTAGAKSDDGNVTGIRLGYEQGPFNIAAATNRTQNVTLGNYTQRNIGASYNFGVVKAMALWGENITGVQKTTTKLIGAHVPVGQTGQVRLAYSTLSAKGVANDANHLALGYVHTLSKRTAVYGHYARISNKNNGTAFDLGLGVTRPGGSSTGYEFGIRHSF</sequence>
<accession>A0ABT5MSV8</accession>
<reference evidence="14 15" key="1">
    <citation type="submission" date="2023-02" db="EMBL/GenBank/DDBJ databases">
        <title>Bacterial whole genomic sequence of Curvibacter sp. HBC61.</title>
        <authorList>
            <person name="Le V."/>
            <person name="Ko S.-R."/>
            <person name="Ahn C.-Y."/>
            <person name="Oh H.-M."/>
        </authorList>
    </citation>
    <scope>NUCLEOTIDE SEQUENCE [LARGE SCALE GENOMIC DNA]</scope>
    <source>
        <strain evidence="14 15">HBC61</strain>
    </source>
</reference>
<evidence type="ECO:0000256" key="10">
    <source>
        <dbReference type="ARBA" id="ARBA00023237"/>
    </source>
</evidence>